<proteinExistence type="predicted"/>
<feature type="compositionally biased region" description="Polar residues" evidence="1">
    <location>
        <begin position="23"/>
        <end position="33"/>
    </location>
</feature>
<dbReference type="Proteomes" id="UP000784294">
    <property type="component" value="Unassembled WGS sequence"/>
</dbReference>
<evidence type="ECO:0000256" key="1">
    <source>
        <dbReference type="SAM" id="MobiDB-lite"/>
    </source>
</evidence>
<protein>
    <submittedName>
        <fullName evidence="2">Uncharacterized protein</fullName>
    </submittedName>
</protein>
<organism evidence="2 3">
    <name type="scientific">Protopolystoma xenopodis</name>
    <dbReference type="NCBI Taxonomy" id="117903"/>
    <lineage>
        <taxon>Eukaryota</taxon>
        <taxon>Metazoa</taxon>
        <taxon>Spiralia</taxon>
        <taxon>Lophotrochozoa</taxon>
        <taxon>Platyhelminthes</taxon>
        <taxon>Monogenea</taxon>
        <taxon>Polyopisthocotylea</taxon>
        <taxon>Polystomatidea</taxon>
        <taxon>Polystomatidae</taxon>
        <taxon>Protopolystoma</taxon>
    </lineage>
</organism>
<evidence type="ECO:0000313" key="2">
    <source>
        <dbReference type="EMBL" id="VEL28726.1"/>
    </source>
</evidence>
<reference evidence="2" key="1">
    <citation type="submission" date="2018-11" db="EMBL/GenBank/DDBJ databases">
        <authorList>
            <consortium name="Pathogen Informatics"/>
        </authorList>
    </citation>
    <scope>NUCLEOTIDE SEQUENCE</scope>
</reference>
<feature type="region of interest" description="Disordered" evidence="1">
    <location>
        <begin position="18"/>
        <end position="45"/>
    </location>
</feature>
<name>A0A3S5AGM0_9PLAT</name>
<dbReference type="AlphaFoldDB" id="A0A3S5AGM0"/>
<feature type="region of interest" description="Disordered" evidence="1">
    <location>
        <begin position="140"/>
        <end position="178"/>
    </location>
</feature>
<accession>A0A3S5AGM0</accession>
<feature type="region of interest" description="Disordered" evidence="1">
    <location>
        <begin position="59"/>
        <end position="83"/>
    </location>
</feature>
<gene>
    <name evidence="2" type="ORF">PXEA_LOCUS22166</name>
</gene>
<sequence>MLLSPSQPAGVCLQARPVASLASGESRSPSKPMSASAGPAKRCSPEQLTALLDGLEQRHVHAPGPAPSPECSEPASKATRRSKLAPVANVYDDAQLYEAELAEAVPNSAPFSQTCPGQSALSYSGYPGLGRLSYIASIDSDTDSASRIREPMPLETVQSRPKSRQASDSSYENEPKPT</sequence>
<feature type="compositionally biased region" description="Polar residues" evidence="1">
    <location>
        <begin position="156"/>
        <end position="172"/>
    </location>
</feature>
<dbReference type="EMBL" id="CAAALY010097249">
    <property type="protein sequence ID" value="VEL28726.1"/>
    <property type="molecule type" value="Genomic_DNA"/>
</dbReference>
<keyword evidence="3" id="KW-1185">Reference proteome</keyword>
<comment type="caution">
    <text evidence="2">The sequence shown here is derived from an EMBL/GenBank/DDBJ whole genome shotgun (WGS) entry which is preliminary data.</text>
</comment>
<evidence type="ECO:0000313" key="3">
    <source>
        <dbReference type="Proteomes" id="UP000784294"/>
    </source>
</evidence>